<dbReference type="Proteomes" id="UP001374599">
    <property type="component" value="Unassembled WGS sequence"/>
</dbReference>
<comment type="caution">
    <text evidence="1">The sequence shown here is derived from an EMBL/GenBank/DDBJ whole genome shotgun (WGS) entry which is preliminary data.</text>
</comment>
<evidence type="ECO:0000313" key="1">
    <source>
        <dbReference type="EMBL" id="GMQ62156.1"/>
    </source>
</evidence>
<keyword evidence="2" id="KW-1185">Reference proteome</keyword>
<dbReference type="EMBL" id="BTPU01000020">
    <property type="protein sequence ID" value="GMQ62156.1"/>
    <property type="molecule type" value="Genomic_DNA"/>
</dbReference>
<sequence length="298" mass="34809">MLVKKDKEVLLGYSRIQHGPLNDRIYVMDYKHALDPYLISKLDLMVKNYRYGKIIAKVPKEARLKFLRNGFDEEAIIPGFYNGRKPCYFMARYHNEERKKIIKKKSIYTIIHKAKNNKKSDLISMDDKYNLILLNKEDSVDISDVYKQVFKTYPFPIHDEKYIQKTMDEDVVYFGVMDNEKLIGVSSCDMNTHEENVEMTDFAILPEYRGNKLARHLLKMMEDTMGESGIKIAYTIARSTSYPMNATFSAAGYKYGGTLWNNTQIAGSIESMNIWYKQLCNKKSIENDEESSYNYINI</sequence>
<proteinExistence type="predicted"/>
<protein>
    <submittedName>
        <fullName evidence="1">Beta-lysine N-acetyltransferase</fullName>
    </submittedName>
</protein>
<name>A0ACB5UGU3_9FIRM</name>
<accession>A0ACB5UGU3</accession>
<gene>
    <name evidence="1" type="primary">ablB</name>
    <name evidence="1" type="ORF">AN2V17_13870</name>
</gene>
<reference evidence="1" key="1">
    <citation type="submission" date="2023-09" db="EMBL/GenBank/DDBJ databases">
        <title>Vallitalea sediminicola and Vallitalea maricola sp. nov., anaerobic bacteria isolated from marine sediment.</title>
        <authorList>
            <person name="Hirano S."/>
            <person name="Maeda A."/>
            <person name="Terahara T."/>
            <person name="Mori K."/>
            <person name="Hamada M."/>
            <person name="Matsumoto R."/>
            <person name="Kobayashi T."/>
        </authorList>
    </citation>
    <scope>NUCLEOTIDE SEQUENCE</scope>
    <source>
        <strain evidence="1">AN17-2</strain>
    </source>
</reference>
<organism evidence="1 2">
    <name type="scientific">Vallitalea maricola</name>
    <dbReference type="NCBI Taxonomy" id="3074433"/>
    <lineage>
        <taxon>Bacteria</taxon>
        <taxon>Bacillati</taxon>
        <taxon>Bacillota</taxon>
        <taxon>Clostridia</taxon>
        <taxon>Lachnospirales</taxon>
        <taxon>Vallitaleaceae</taxon>
        <taxon>Vallitalea</taxon>
    </lineage>
</organism>
<evidence type="ECO:0000313" key="2">
    <source>
        <dbReference type="Proteomes" id="UP001374599"/>
    </source>
</evidence>